<evidence type="ECO:0000256" key="2">
    <source>
        <dbReference type="SAM" id="Coils"/>
    </source>
</evidence>
<reference evidence="5" key="1">
    <citation type="journal article" date="2016" name="Front. Microbiol.">
        <title>Genome Sequence of the Piezophilic, Mesophilic Sulfate-Reducing Bacterium Desulfovibrio indicus J2T.</title>
        <authorList>
            <person name="Cao J."/>
            <person name="Maignien L."/>
            <person name="Shao Z."/>
            <person name="Alain K."/>
            <person name="Jebbar M."/>
        </authorList>
    </citation>
    <scope>NUCLEOTIDE SEQUENCE</scope>
    <source>
        <strain evidence="5">JCM 32048</strain>
    </source>
</reference>
<evidence type="ECO:0000256" key="1">
    <source>
        <dbReference type="ARBA" id="ARBA00023163"/>
    </source>
</evidence>
<evidence type="ECO:0000313" key="6">
    <source>
        <dbReference type="Proteomes" id="UP001055286"/>
    </source>
</evidence>
<feature type="coiled-coil region" evidence="2">
    <location>
        <begin position="5"/>
        <end position="32"/>
    </location>
</feature>
<dbReference type="Proteomes" id="UP001055286">
    <property type="component" value="Unassembled WGS sequence"/>
</dbReference>
<dbReference type="Pfam" id="PF05066">
    <property type="entry name" value="HARE-HTH"/>
    <property type="match status" value="1"/>
</dbReference>
<organism evidence="5 6">
    <name type="scientific">Methylobacterium frigidaeris</name>
    <dbReference type="NCBI Taxonomy" id="2038277"/>
    <lineage>
        <taxon>Bacteria</taxon>
        <taxon>Pseudomonadati</taxon>
        <taxon>Pseudomonadota</taxon>
        <taxon>Alphaproteobacteria</taxon>
        <taxon>Hyphomicrobiales</taxon>
        <taxon>Methylobacteriaceae</taxon>
        <taxon>Methylobacterium</taxon>
    </lineage>
</organism>
<protein>
    <recommendedName>
        <fullName evidence="4">HTH HARE-type domain-containing protein</fullName>
    </recommendedName>
</protein>
<keyword evidence="6" id="KW-1185">Reference proteome</keyword>
<evidence type="ECO:0000256" key="3">
    <source>
        <dbReference type="SAM" id="MobiDB-lite"/>
    </source>
</evidence>
<feature type="domain" description="HTH HARE-type" evidence="4">
    <location>
        <begin position="108"/>
        <end position="176"/>
    </location>
</feature>
<sequence>MFLSEAETEARLDDLRRQRAALDRAIAEHELYLDLGRRLARPGAAAAASAPTAPVEPTRPDPAPPSRSEPPRTQPVMQSAAKPTLAPAQPQADPPEPPTGATARQEGRRLIEAAEEILAEAGRPMHAAEIWERLAARGLTLPGHDPVAALNTRLWKRAQGGTVFRRLGDAVYGLAS</sequence>
<dbReference type="RefSeq" id="WP_238191910.1">
    <property type="nucleotide sequence ID" value="NZ_BPQJ01000017.1"/>
</dbReference>
<gene>
    <name evidence="5" type="ORF">MPEAHAMD_3730</name>
</gene>
<name>A0AA37HCS0_9HYPH</name>
<comment type="caution">
    <text evidence="5">The sequence shown here is derived from an EMBL/GenBank/DDBJ whole genome shotgun (WGS) entry which is preliminary data.</text>
</comment>
<dbReference type="PROSITE" id="PS51913">
    <property type="entry name" value="HTH_HARE"/>
    <property type="match status" value="1"/>
</dbReference>
<keyword evidence="2" id="KW-0175">Coiled coil</keyword>
<dbReference type="EMBL" id="BPQJ01000017">
    <property type="protein sequence ID" value="GJD63560.1"/>
    <property type="molecule type" value="Genomic_DNA"/>
</dbReference>
<proteinExistence type="predicted"/>
<keyword evidence="1" id="KW-0804">Transcription</keyword>
<dbReference type="AlphaFoldDB" id="A0AA37HCS0"/>
<feature type="compositionally biased region" description="Low complexity" evidence="3">
    <location>
        <begin position="41"/>
        <end position="53"/>
    </location>
</feature>
<evidence type="ECO:0000313" key="5">
    <source>
        <dbReference type="EMBL" id="GJD63560.1"/>
    </source>
</evidence>
<reference evidence="5" key="2">
    <citation type="submission" date="2021-08" db="EMBL/GenBank/DDBJ databases">
        <authorList>
            <person name="Tani A."/>
            <person name="Ola A."/>
            <person name="Ogura Y."/>
            <person name="Katsura K."/>
            <person name="Hayashi T."/>
        </authorList>
    </citation>
    <scope>NUCLEOTIDE SEQUENCE</scope>
    <source>
        <strain evidence="5">JCM 32048</strain>
    </source>
</reference>
<accession>A0AA37HCS0</accession>
<feature type="region of interest" description="Disordered" evidence="3">
    <location>
        <begin position="41"/>
        <end position="105"/>
    </location>
</feature>
<evidence type="ECO:0000259" key="4">
    <source>
        <dbReference type="PROSITE" id="PS51913"/>
    </source>
</evidence>
<dbReference type="InterPro" id="IPR007759">
    <property type="entry name" value="Asxl_HARE-HTH"/>
</dbReference>
<dbReference type="GO" id="GO:0006355">
    <property type="term" value="P:regulation of DNA-templated transcription"/>
    <property type="evidence" value="ECO:0007669"/>
    <property type="project" value="InterPro"/>
</dbReference>